<evidence type="ECO:0000313" key="5">
    <source>
        <dbReference type="EMBL" id="KAK8948166.1"/>
    </source>
</evidence>
<gene>
    <name evidence="5" type="ORF">KSP40_PGU022493</name>
</gene>
<feature type="domain" description="HTH La-type RNA-binding" evidence="4">
    <location>
        <begin position="220"/>
        <end position="300"/>
    </location>
</feature>
<dbReference type="EMBL" id="JBBWWR010000016">
    <property type="protein sequence ID" value="KAK8948166.1"/>
    <property type="molecule type" value="Genomic_DNA"/>
</dbReference>
<feature type="region of interest" description="Disordered" evidence="3">
    <location>
        <begin position="67"/>
        <end position="125"/>
    </location>
</feature>
<feature type="compositionally biased region" description="Low complexity" evidence="3">
    <location>
        <begin position="101"/>
        <end position="125"/>
    </location>
</feature>
<dbReference type="SUPFAM" id="SSF46785">
    <property type="entry name" value="Winged helix' DNA-binding domain"/>
    <property type="match status" value="1"/>
</dbReference>
<dbReference type="PANTHER" id="PTHR22792">
    <property type="entry name" value="LUPUS LA PROTEIN-RELATED"/>
    <property type="match status" value="1"/>
</dbReference>
<dbReference type="Gene3D" id="1.10.10.10">
    <property type="entry name" value="Winged helix-like DNA-binding domain superfamily/Winged helix DNA-binding domain"/>
    <property type="match status" value="1"/>
</dbReference>
<dbReference type="Pfam" id="PF05383">
    <property type="entry name" value="La"/>
    <property type="match status" value="1"/>
</dbReference>
<organism evidence="5 6">
    <name type="scientific">Platanthera guangdongensis</name>
    <dbReference type="NCBI Taxonomy" id="2320717"/>
    <lineage>
        <taxon>Eukaryota</taxon>
        <taxon>Viridiplantae</taxon>
        <taxon>Streptophyta</taxon>
        <taxon>Embryophyta</taxon>
        <taxon>Tracheophyta</taxon>
        <taxon>Spermatophyta</taxon>
        <taxon>Magnoliopsida</taxon>
        <taxon>Liliopsida</taxon>
        <taxon>Asparagales</taxon>
        <taxon>Orchidaceae</taxon>
        <taxon>Orchidoideae</taxon>
        <taxon>Orchideae</taxon>
        <taxon>Orchidinae</taxon>
        <taxon>Platanthera</taxon>
    </lineage>
</organism>
<protein>
    <recommendedName>
        <fullName evidence="4">HTH La-type RNA-binding domain-containing protein</fullName>
    </recommendedName>
</protein>
<evidence type="ECO:0000256" key="1">
    <source>
        <dbReference type="ARBA" id="ARBA00022884"/>
    </source>
</evidence>
<keyword evidence="1 2" id="KW-0694">RNA-binding</keyword>
<name>A0ABR2LRU7_9ASPA</name>
<evidence type="ECO:0000256" key="3">
    <source>
        <dbReference type="SAM" id="MobiDB-lite"/>
    </source>
</evidence>
<dbReference type="PANTHER" id="PTHR22792:SF131">
    <property type="entry name" value="LA-RELATED PROTEIN LARP4B"/>
    <property type="match status" value="1"/>
</dbReference>
<evidence type="ECO:0000256" key="2">
    <source>
        <dbReference type="PROSITE-ProRule" id="PRU00332"/>
    </source>
</evidence>
<accession>A0ABR2LRU7</accession>
<comment type="caution">
    <text evidence="5">The sequence shown here is derived from an EMBL/GenBank/DDBJ whole genome shotgun (WGS) entry which is preliminary data.</text>
</comment>
<dbReference type="InterPro" id="IPR006630">
    <property type="entry name" value="La_HTH"/>
</dbReference>
<reference evidence="5 6" key="1">
    <citation type="journal article" date="2022" name="Nat. Plants">
        <title>Genomes of leafy and leafless Platanthera orchids illuminate the evolution of mycoheterotrophy.</title>
        <authorList>
            <person name="Li M.H."/>
            <person name="Liu K.W."/>
            <person name="Li Z."/>
            <person name="Lu H.C."/>
            <person name="Ye Q.L."/>
            <person name="Zhang D."/>
            <person name="Wang J.Y."/>
            <person name="Li Y.F."/>
            <person name="Zhong Z.M."/>
            <person name="Liu X."/>
            <person name="Yu X."/>
            <person name="Liu D.K."/>
            <person name="Tu X.D."/>
            <person name="Liu B."/>
            <person name="Hao Y."/>
            <person name="Liao X.Y."/>
            <person name="Jiang Y.T."/>
            <person name="Sun W.H."/>
            <person name="Chen J."/>
            <person name="Chen Y.Q."/>
            <person name="Ai Y."/>
            <person name="Zhai J.W."/>
            <person name="Wu S.S."/>
            <person name="Zhou Z."/>
            <person name="Hsiao Y.Y."/>
            <person name="Wu W.L."/>
            <person name="Chen Y.Y."/>
            <person name="Lin Y.F."/>
            <person name="Hsu J.L."/>
            <person name="Li C.Y."/>
            <person name="Wang Z.W."/>
            <person name="Zhao X."/>
            <person name="Zhong W.Y."/>
            <person name="Ma X.K."/>
            <person name="Ma L."/>
            <person name="Huang J."/>
            <person name="Chen G.Z."/>
            <person name="Huang M.Z."/>
            <person name="Huang L."/>
            <person name="Peng D.H."/>
            <person name="Luo Y.B."/>
            <person name="Zou S.Q."/>
            <person name="Chen S.P."/>
            <person name="Lan S."/>
            <person name="Tsai W.C."/>
            <person name="Van de Peer Y."/>
            <person name="Liu Z.J."/>
        </authorList>
    </citation>
    <scope>NUCLEOTIDE SEQUENCE [LARGE SCALE GENOMIC DNA]</scope>
    <source>
        <strain evidence="5">Lor288</strain>
    </source>
</reference>
<proteinExistence type="predicted"/>
<dbReference type="InterPro" id="IPR036388">
    <property type="entry name" value="WH-like_DNA-bd_sf"/>
</dbReference>
<dbReference type="SMART" id="SM00715">
    <property type="entry name" value="LA"/>
    <property type="match status" value="1"/>
</dbReference>
<keyword evidence="6" id="KW-1185">Reference proteome</keyword>
<feature type="compositionally biased region" description="Polar residues" evidence="3">
    <location>
        <begin position="78"/>
        <end position="89"/>
    </location>
</feature>
<sequence length="300" mass="32933">MHAVRNLSASPPPREAFSTSSPAAIFRLEEMQDLASFFAAGNASCALPFPAGNKAANDHVVVSGGFGRPLSSSSQQSTNPSFEESPSAQRNFDNRGGGDANGDAVGTSGSCSSNDGPSSSSSSITESIEIVNNVSDKQISSGNYRIWDHHPQGDRQRRMGDNSRIVNYGSKHYEQQNRYEWNSFGPMWIRDPQLQIGHLRQPATLPHMPATMPIFLPPPPPPFQHNYGCMPNPVVLDHSSENLRTDYYLKLHMDNYGWVSIYLIAGFRRIKRLTDNISLIVEALIPSVVVEVEVFSNIAA</sequence>
<dbReference type="PROSITE" id="PS50961">
    <property type="entry name" value="HTH_LA"/>
    <property type="match status" value="1"/>
</dbReference>
<dbReference type="Proteomes" id="UP001412067">
    <property type="component" value="Unassembled WGS sequence"/>
</dbReference>
<evidence type="ECO:0000259" key="4">
    <source>
        <dbReference type="PROSITE" id="PS50961"/>
    </source>
</evidence>
<dbReference type="InterPro" id="IPR045180">
    <property type="entry name" value="La_dom_prot"/>
</dbReference>
<evidence type="ECO:0000313" key="6">
    <source>
        <dbReference type="Proteomes" id="UP001412067"/>
    </source>
</evidence>
<dbReference type="InterPro" id="IPR036390">
    <property type="entry name" value="WH_DNA-bd_sf"/>
</dbReference>